<sequence>MCRKCSQTDNQLIDRQPHSHRQKSRYRRQQMKCNIQMDKCCIMQCSPYNDKIDAVREDGHPSYIMNTRGTGRANGSLPQTKICQFKLVLLGDMAVGKSSLVLRFVKGQFDEFQETTIGAAFLAQSVCLDDTTVKFEIWDTAGQERYHSLAPMYYRGAQAAIVVFDITKPETFERAKAWVKELQRQASPNIVIALAGNKSDLADKRLVEYEEAQTYAEDTGLLFMETSAKTAMNVNELFLAIAKKMPKTDTQNPTHAARHRGVNLQDPGAQSTRSCCGN</sequence>
<dbReference type="SMART" id="SM00176">
    <property type="entry name" value="RAN"/>
    <property type="match status" value="1"/>
</dbReference>
<evidence type="ECO:0000256" key="3">
    <source>
        <dbReference type="ARBA" id="ARBA00023134"/>
    </source>
</evidence>
<dbReference type="PROSITE" id="PS51419">
    <property type="entry name" value="RAB"/>
    <property type="match status" value="1"/>
</dbReference>
<dbReference type="FunFam" id="3.40.50.300:FF:000995">
    <property type="entry name" value="RAB5B, member RAS oncogene family"/>
    <property type="match status" value="1"/>
</dbReference>
<evidence type="ECO:0000256" key="2">
    <source>
        <dbReference type="ARBA" id="ARBA00022741"/>
    </source>
</evidence>
<comment type="similarity">
    <text evidence="1">Belongs to the small GTPase superfamily. Rab family.</text>
</comment>
<dbReference type="AlphaFoldDB" id="A0A9J7Y9C1"/>
<dbReference type="PROSITE" id="PS51421">
    <property type="entry name" value="RAS"/>
    <property type="match status" value="1"/>
</dbReference>
<dbReference type="GO" id="GO:0003924">
    <property type="term" value="F:GTPase activity"/>
    <property type="evidence" value="ECO:0007669"/>
    <property type="project" value="InterPro"/>
</dbReference>
<accession>A0A9J7Y9C1</accession>
<feature type="region of interest" description="Disordered" evidence="4">
    <location>
        <begin position="1"/>
        <end position="26"/>
    </location>
</feature>
<dbReference type="CDD" id="cd01860">
    <property type="entry name" value="Rab5_related"/>
    <property type="match status" value="1"/>
</dbReference>
<evidence type="ECO:0000256" key="1">
    <source>
        <dbReference type="ARBA" id="ARBA00006270"/>
    </source>
</evidence>
<feature type="compositionally biased region" description="Polar residues" evidence="4">
    <location>
        <begin position="1"/>
        <end position="13"/>
    </location>
</feature>
<dbReference type="GO" id="GO:0005525">
    <property type="term" value="F:GTP binding"/>
    <property type="evidence" value="ECO:0007669"/>
    <property type="project" value="UniProtKB-KW"/>
</dbReference>
<dbReference type="Proteomes" id="UP001108240">
    <property type="component" value="Unplaced"/>
</dbReference>
<dbReference type="Pfam" id="PF00071">
    <property type="entry name" value="Ras"/>
    <property type="match status" value="1"/>
</dbReference>
<dbReference type="OMA" id="IFNIMAQ"/>
<keyword evidence="2" id="KW-0547">Nucleotide-binding</keyword>
<dbReference type="SMART" id="SM00174">
    <property type="entry name" value="RHO"/>
    <property type="match status" value="1"/>
</dbReference>
<dbReference type="InterPro" id="IPR001806">
    <property type="entry name" value="Small_GTPase"/>
</dbReference>
<protein>
    <submittedName>
        <fullName evidence="5">RAB5B, member RAS oncogene family</fullName>
    </submittedName>
</protein>
<organism evidence="5 6">
    <name type="scientific">Cyprinus carpio carpio</name>
    <dbReference type="NCBI Taxonomy" id="630221"/>
    <lineage>
        <taxon>Eukaryota</taxon>
        <taxon>Metazoa</taxon>
        <taxon>Chordata</taxon>
        <taxon>Craniata</taxon>
        <taxon>Vertebrata</taxon>
        <taxon>Euteleostomi</taxon>
        <taxon>Actinopterygii</taxon>
        <taxon>Neopterygii</taxon>
        <taxon>Teleostei</taxon>
        <taxon>Ostariophysi</taxon>
        <taxon>Cypriniformes</taxon>
        <taxon>Cyprinidae</taxon>
        <taxon>Cyprininae</taxon>
        <taxon>Cyprinus</taxon>
    </lineage>
</organism>
<dbReference type="PRINTS" id="PR00449">
    <property type="entry name" value="RASTRNSFRMNG"/>
</dbReference>
<dbReference type="InterPro" id="IPR005225">
    <property type="entry name" value="Small_GTP-bd"/>
</dbReference>
<dbReference type="GeneTree" id="ENSGT00940000166096"/>
<feature type="region of interest" description="Disordered" evidence="4">
    <location>
        <begin position="248"/>
        <end position="278"/>
    </location>
</feature>
<dbReference type="Gene3D" id="3.40.50.300">
    <property type="entry name" value="P-loop containing nucleotide triphosphate hydrolases"/>
    <property type="match status" value="1"/>
</dbReference>
<dbReference type="SUPFAM" id="SSF52540">
    <property type="entry name" value="P-loop containing nucleoside triphosphate hydrolases"/>
    <property type="match status" value="1"/>
</dbReference>
<dbReference type="PANTHER" id="PTHR47978">
    <property type="match status" value="1"/>
</dbReference>
<evidence type="ECO:0000313" key="6">
    <source>
        <dbReference type="Proteomes" id="UP001108240"/>
    </source>
</evidence>
<dbReference type="Ensembl" id="ENSCCRT00000140991.1">
    <property type="protein sequence ID" value="ENSCCRP00000114020.1"/>
    <property type="gene ID" value="ENSCCRG00000056165.1"/>
</dbReference>
<feature type="compositionally biased region" description="Polar residues" evidence="4">
    <location>
        <begin position="268"/>
        <end position="278"/>
    </location>
</feature>
<evidence type="ECO:0000313" key="5">
    <source>
        <dbReference type="Ensembl" id="ENSCCRP00000114020.1"/>
    </source>
</evidence>
<reference evidence="5" key="1">
    <citation type="submission" date="2025-08" db="UniProtKB">
        <authorList>
            <consortium name="Ensembl"/>
        </authorList>
    </citation>
    <scope>IDENTIFICATION</scope>
</reference>
<evidence type="ECO:0000256" key="4">
    <source>
        <dbReference type="SAM" id="MobiDB-lite"/>
    </source>
</evidence>
<dbReference type="SMART" id="SM00173">
    <property type="entry name" value="RAS"/>
    <property type="match status" value="1"/>
</dbReference>
<name>A0A9J7Y9C1_CYPCA</name>
<proteinExistence type="inferred from homology"/>
<reference evidence="5" key="2">
    <citation type="submission" date="2025-09" db="UniProtKB">
        <authorList>
            <consortium name="Ensembl"/>
        </authorList>
    </citation>
    <scope>IDENTIFICATION</scope>
</reference>
<dbReference type="PROSITE" id="PS51420">
    <property type="entry name" value="RHO"/>
    <property type="match status" value="1"/>
</dbReference>
<dbReference type="InterPro" id="IPR027417">
    <property type="entry name" value="P-loop_NTPase"/>
</dbReference>
<keyword evidence="6" id="KW-1185">Reference proteome</keyword>
<keyword evidence="3" id="KW-0342">GTP-binding</keyword>
<dbReference type="SMART" id="SM00175">
    <property type="entry name" value="RAB"/>
    <property type="match status" value="1"/>
</dbReference>
<dbReference type="NCBIfam" id="TIGR00231">
    <property type="entry name" value="small_GTP"/>
    <property type="match status" value="1"/>
</dbReference>